<dbReference type="InterPro" id="IPR003607">
    <property type="entry name" value="HD/PDEase_dom"/>
</dbReference>
<dbReference type="SMART" id="SM00471">
    <property type="entry name" value="HDc"/>
    <property type="match status" value="1"/>
</dbReference>
<feature type="domain" description="HD-GYP" evidence="5">
    <location>
        <begin position="322"/>
        <end position="519"/>
    </location>
</feature>
<evidence type="ECO:0000259" key="4">
    <source>
        <dbReference type="PROSITE" id="PS50110"/>
    </source>
</evidence>
<organism evidence="6 7">
    <name type="scientific">Heliomicrobium undosum</name>
    <dbReference type="NCBI Taxonomy" id="121734"/>
    <lineage>
        <taxon>Bacteria</taxon>
        <taxon>Bacillati</taxon>
        <taxon>Bacillota</taxon>
        <taxon>Clostridia</taxon>
        <taxon>Eubacteriales</taxon>
        <taxon>Heliobacteriaceae</taxon>
        <taxon>Heliomicrobium</taxon>
    </lineage>
</organism>
<dbReference type="EMBL" id="WXEY01000018">
    <property type="protein sequence ID" value="MZP30714.1"/>
    <property type="molecule type" value="Genomic_DNA"/>
</dbReference>
<evidence type="ECO:0000259" key="5">
    <source>
        <dbReference type="PROSITE" id="PS51832"/>
    </source>
</evidence>
<evidence type="ECO:0000256" key="3">
    <source>
        <dbReference type="PROSITE-ProRule" id="PRU00169"/>
    </source>
</evidence>
<dbReference type="SUPFAM" id="SSF52172">
    <property type="entry name" value="CheY-like"/>
    <property type="match status" value="1"/>
</dbReference>
<dbReference type="GO" id="GO:0000160">
    <property type="term" value="P:phosphorelay signal transduction system"/>
    <property type="evidence" value="ECO:0007669"/>
    <property type="project" value="InterPro"/>
</dbReference>
<dbReference type="Gene3D" id="1.10.3210.10">
    <property type="entry name" value="Hypothetical protein af1432"/>
    <property type="match status" value="1"/>
</dbReference>
<protein>
    <recommendedName>
        <fullName evidence="1">Stage 0 sporulation protein A homolog</fullName>
    </recommendedName>
</protein>
<dbReference type="PANTHER" id="PTHR45228">
    <property type="entry name" value="CYCLIC DI-GMP PHOSPHODIESTERASE TM_0186-RELATED"/>
    <property type="match status" value="1"/>
</dbReference>
<evidence type="ECO:0000256" key="2">
    <source>
        <dbReference type="ARBA" id="ARBA00024867"/>
    </source>
</evidence>
<dbReference type="SUPFAM" id="SSF109604">
    <property type="entry name" value="HD-domain/PDEase-like"/>
    <property type="match status" value="1"/>
</dbReference>
<evidence type="ECO:0000313" key="7">
    <source>
        <dbReference type="Proteomes" id="UP000463470"/>
    </source>
</evidence>
<feature type="domain" description="Response regulatory" evidence="4">
    <location>
        <begin position="32"/>
        <end position="156"/>
    </location>
</feature>
<dbReference type="PANTHER" id="PTHR45228:SF9">
    <property type="entry name" value="3'3'-CGAMP-SPECIFIC PHOSPHODIESTERASE 2"/>
    <property type="match status" value="1"/>
</dbReference>
<comment type="caution">
    <text evidence="6">The sequence shown here is derived from an EMBL/GenBank/DDBJ whole genome shotgun (WGS) entry which is preliminary data.</text>
</comment>
<dbReference type="CDD" id="cd00077">
    <property type="entry name" value="HDc"/>
    <property type="match status" value="1"/>
</dbReference>
<dbReference type="Pfam" id="PF11849">
    <property type="entry name" value="DUF3369"/>
    <property type="match status" value="1"/>
</dbReference>
<dbReference type="Gene3D" id="3.40.50.2300">
    <property type="match status" value="1"/>
</dbReference>
<keyword evidence="7" id="KW-1185">Reference proteome</keyword>
<dbReference type="PROSITE" id="PS50110">
    <property type="entry name" value="RESPONSE_REGULATORY"/>
    <property type="match status" value="1"/>
</dbReference>
<name>A0A845L7D5_9FIRM</name>
<dbReference type="InterPro" id="IPR052020">
    <property type="entry name" value="Cyclic_di-GMP/3'3'-cGAMP_PDE"/>
</dbReference>
<dbReference type="Pfam" id="PF00072">
    <property type="entry name" value="Response_reg"/>
    <property type="match status" value="1"/>
</dbReference>
<sequence>MRDSNHPNDDDLLFFAEEQEDAQGQGGSGAWQVLIVDDDPEVHKVTRVVLAGMRFDEKPLEFFNAYSAAEARQMLRDHPDVAVILLDVVMESDDAGLNLVRHIREEMRNSHVRIVLRTGQPGYAPEERVIVDYDINCYVSKTELTAQKLFSTVYVALRAYRDIRTIDLNRRGLEQIIQSSANIFRMQSMRMFASGVLTQLTSLLRLNRNAIYCQMSGFAATKNERDFYILAATGDYSPLVNRPIRSAVSPTVREDLERAMRAGQSLSLGNRYVGYFRSQNGSENLVYLEGFNGWSDWDRNWVELFCSNVGIAFDNISLNEEIESTQREIIFTLGGVVEARSKETGFHVKRVSEYSRLLGKLYGLSREETELLRLASPMHDVGKIAIEDAVLNKPGRLTADEYEQMKKHTLAGHEMLQHSNRRILRTAAQIALEHHEKYNGGGYPFGLRGEKIHIYSRITAVADVFDALNNNRIYRAAWPIEDILALFKQERGQHFDPYLVDLMVDNLDEFLKIHQAFPDD</sequence>
<dbReference type="CDD" id="cd00156">
    <property type="entry name" value="REC"/>
    <property type="match status" value="1"/>
</dbReference>
<dbReference type="InterPro" id="IPR011006">
    <property type="entry name" value="CheY-like_superfamily"/>
</dbReference>
<dbReference type="AlphaFoldDB" id="A0A845L7D5"/>
<feature type="modified residue" description="4-aspartylphosphate" evidence="3">
    <location>
        <position position="87"/>
    </location>
</feature>
<gene>
    <name evidence="6" type="ORF">GTO91_13425</name>
</gene>
<proteinExistence type="predicted"/>
<dbReference type="InterPro" id="IPR021800">
    <property type="entry name" value="DUF3369"/>
</dbReference>
<dbReference type="SMART" id="SM00448">
    <property type="entry name" value="REC"/>
    <property type="match status" value="1"/>
</dbReference>
<comment type="function">
    <text evidence="2">May play the central regulatory role in sporulation. It may be an element of the effector pathway responsible for the activation of sporulation genes in response to nutritional stress. Spo0A may act in concert with spo0H (a sigma factor) to control the expression of some genes that are critical to the sporulation process.</text>
</comment>
<dbReference type="Pfam" id="PF13487">
    <property type="entry name" value="HD_5"/>
    <property type="match status" value="1"/>
</dbReference>
<dbReference type="PROSITE" id="PS51832">
    <property type="entry name" value="HD_GYP"/>
    <property type="match status" value="1"/>
</dbReference>
<evidence type="ECO:0000256" key="1">
    <source>
        <dbReference type="ARBA" id="ARBA00018672"/>
    </source>
</evidence>
<dbReference type="InterPro" id="IPR001789">
    <property type="entry name" value="Sig_transdc_resp-reg_receiver"/>
</dbReference>
<dbReference type="RefSeq" id="WP_161259240.1">
    <property type="nucleotide sequence ID" value="NZ_WXEY01000018.1"/>
</dbReference>
<keyword evidence="3" id="KW-0597">Phosphoprotein</keyword>
<dbReference type="Proteomes" id="UP000463470">
    <property type="component" value="Unassembled WGS sequence"/>
</dbReference>
<dbReference type="InterPro" id="IPR037522">
    <property type="entry name" value="HD_GYP_dom"/>
</dbReference>
<evidence type="ECO:0000313" key="6">
    <source>
        <dbReference type="EMBL" id="MZP30714.1"/>
    </source>
</evidence>
<dbReference type="OrthoDB" id="9804747at2"/>
<reference evidence="6 7" key="1">
    <citation type="submission" date="2020-01" db="EMBL/GenBank/DDBJ databases">
        <title>Whole-genome sequence of Heliobacterium undosum DSM 13378.</title>
        <authorList>
            <person name="Kyndt J.A."/>
            <person name="Meyer T.E."/>
        </authorList>
    </citation>
    <scope>NUCLEOTIDE SEQUENCE [LARGE SCALE GENOMIC DNA]</scope>
    <source>
        <strain evidence="6 7">DSM 13378</strain>
    </source>
</reference>
<accession>A0A845L7D5</accession>